<dbReference type="GO" id="GO:0032153">
    <property type="term" value="C:cell division site"/>
    <property type="evidence" value="ECO:0007669"/>
    <property type="project" value="TreeGrafter"/>
</dbReference>
<dbReference type="Gene3D" id="3.40.50.300">
    <property type="entry name" value="P-loop containing nucleotide triphosphate hydrolases"/>
    <property type="match status" value="1"/>
</dbReference>
<dbReference type="AlphaFoldDB" id="A0A2G3PM99"/>
<evidence type="ECO:0000256" key="2">
    <source>
        <dbReference type="ARBA" id="ARBA00022840"/>
    </source>
</evidence>
<name>A0A2G3PM99_WILMA</name>
<keyword evidence="1" id="KW-0547">Nucleotide-binding</keyword>
<sequence length="338" mass="38300">MRSQQQLVAAVDASATRAGFTLDSAQRRLLDRLACVAAAADKKQRRQSMPRGLYIYGDAGRGKSWLTDALYAAVATTQKTRIHFHRFFDELHRNIHDHRTEREAVDQAIDEVTGAGRLLFFDELHVHDSGDARLLTRLLENAFRRGITVLATSNYAPKDLLPNPVWHHTFEPGIELIETNMELFHLEGPTDYRSLRVDHAVGFAAGTWTTRMPVALPPRSEVTTAEVRGRHFPVLAIHPAHLWVSFSQICDSPTSTIEYLEWTRAFTTWTITDVPLLRDADLEAQQRFINLVDVLVDADVCVHFVSTHELATFLESATRRPDAFRLASRMQLLRQDPA</sequence>
<gene>
    <name evidence="3" type="ORF">CSW57_11765</name>
</gene>
<comment type="caution">
    <text evidence="3">The sequence shown here is derived from an EMBL/GenBank/DDBJ whole genome shotgun (WGS) entry which is preliminary data.</text>
</comment>
<keyword evidence="3" id="KW-0131">Cell cycle</keyword>
<dbReference type="Pfam" id="PF03969">
    <property type="entry name" value="AFG1_ATPase"/>
    <property type="match status" value="1"/>
</dbReference>
<dbReference type="PANTHER" id="PTHR12169">
    <property type="entry name" value="ATPASE N2B"/>
    <property type="match status" value="1"/>
</dbReference>
<dbReference type="PANTHER" id="PTHR12169:SF6">
    <property type="entry name" value="AFG1-LIKE ATPASE"/>
    <property type="match status" value="1"/>
</dbReference>
<dbReference type="GO" id="GO:0005737">
    <property type="term" value="C:cytoplasm"/>
    <property type="evidence" value="ECO:0007669"/>
    <property type="project" value="TreeGrafter"/>
</dbReference>
<dbReference type="InterPro" id="IPR005654">
    <property type="entry name" value="ATPase_AFG1-like"/>
</dbReference>
<dbReference type="GO" id="GO:0051301">
    <property type="term" value="P:cell division"/>
    <property type="evidence" value="ECO:0007669"/>
    <property type="project" value="UniProtKB-KW"/>
</dbReference>
<keyword evidence="3" id="KW-0132">Cell division</keyword>
<dbReference type="InterPro" id="IPR027417">
    <property type="entry name" value="P-loop_NTPase"/>
</dbReference>
<accession>A0A2G3PM99</accession>
<dbReference type="GO" id="GO:0005524">
    <property type="term" value="F:ATP binding"/>
    <property type="evidence" value="ECO:0007669"/>
    <property type="project" value="UniProtKB-KW"/>
</dbReference>
<dbReference type="GO" id="GO:0016887">
    <property type="term" value="F:ATP hydrolysis activity"/>
    <property type="evidence" value="ECO:0007669"/>
    <property type="project" value="InterPro"/>
</dbReference>
<dbReference type="NCBIfam" id="NF040713">
    <property type="entry name" value="ZapE"/>
    <property type="match status" value="1"/>
</dbReference>
<evidence type="ECO:0000256" key="1">
    <source>
        <dbReference type="ARBA" id="ARBA00022741"/>
    </source>
</evidence>
<dbReference type="SUPFAM" id="SSF52540">
    <property type="entry name" value="P-loop containing nucleoside triphosphate hydrolases"/>
    <property type="match status" value="1"/>
</dbReference>
<protein>
    <submittedName>
        <fullName evidence="3">Cell division protein ZapE</fullName>
    </submittedName>
</protein>
<keyword evidence="2" id="KW-0067">ATP-binding</keyword>
<dbReference type="RefSeq" id="WP_099382916.1">
    <property type="nucleotide sequence ID" value="NZ_PEBD01000008.1"/>
</dbReference>
<organism evidence="3 4">
    <name type="scientific">Williamsia marianensis</name>
    <dbReference type="NCBI Taxonomy" id="85044"/>
    <lineage>
        <taxon>Bacteria</taxon>
        <taxon>Bacillati</taxon>
        <taxon>Actinomycetota</taxon>
        <taxon>Actinomycetes</taxon>
        <taxon>Mycobacteriales</taxon>
        <taxon>Nocardiaceae</taxon>
        <taxon>Williamsia</taxon>
    </lineage>
</organism>
<evidence type="ECO:0000313" key="4">
    <source>
        <dbReference type="Proteomes" id="UP000225108"/>
    </source>
</evidence>
<dbReference type="Proteomes" id="UP000225108">
    <property type="component" value="Unassembled WGS sequence"/>
</dbReference>
<dbReference type="EMBL" id="PEBD01000008">
    <property type="protein sequence ID" value="PHV66911.1"/>
    <property type="molecule type" value="Genomic_DNA"/>
</dbReference>
<proteinExistence type="predicted"/>
<reference evidence="3 4" key="1">
    <citation type="submission" date="2017-10" db="EMBL/GenBank/DDBJ databases">
        <title>The draft genome sequence of Williamsia sp. BULT 1.1 isolated from the semi-arid grassland soils from South Africa.</title>
        <authorList>
            <person name="Kabwe M.H."/>
            <person name="Govender N."/>
            <person name="Mutseka Lunga P."/>
            <person name="Vikram S."/>
            <person name="Makhalanyane T.P."/>
        </authorList>
    </citation>
    <scope>NUCLEOTIDE SEQUENCE [LARGE SCALE GENOMIC DNA]</scope>
    <source>
        <strain evidence="3 4">BULT 1.1</strain>
    </source>
</reference>
<evidence type="ECO:0000313" key="3">
    <source>
        <dbReference type="EMBL" id="PHV66911.1"/>
    </source>
</evidence>